<proteinExistence type="predicted"/>
<reference evidence="1 2" key="1">
    <citation type="journal article" date="2015" name="Nature">
        <title>rRNA introns, odd ribosomes, and small enigmatic genomes across a large radiation of phyla.</title>
        <authorList>
            <person name="Brown C.T."/>
            <person name="Hug L.A."/>
            <person name="Thomas B.C."/>
            <person name="Sharon I."/>
            <person name="Castelle C.J."/>
            <person name="Singh A."/>
            <person name="Wilkins M.J."/>
            <person name="Williams K.H."/>
            <person name="Banfield J.F."/>
        </authorList>
    </citation>
    <scope>NUCLEOTIDE SEQUENCE [LARGE SCALE GENOMIC DNA]</scope>
</reference>
<organism evidence="1 2">
    <name type="scientific">candidate division WS6 bacterium GW2011_GWF1_36_8</name>
    <dbReference type="NCBI Taxonomy" id="1619098"/>
    <lineage>
        <taxon>Bacteria</taxon>
        <taxon>Candidatus Dojkabacteria</taxon>
    </lineage>
</organism>
<accession>A0A0G0FFB0</accession>
<dbReference type="AlphaFoldDB" id="A0A0G0FFB0"/>
<name>A0A0G0FFB0_9BACT</name>
<protein>
    <submittedName>
        <fullName evidence="1">Uncharacterized protein</fullName>
    </submittedName>
</protein>
<sequence>MLVSSKTTYAKRGGEDMLTLEIKFARDGKGFGERHWIEYHQYSNERSFVCGKGFDFKDMEELGVDINSCSISHYETNRTINFTFENTGDLEQKAARLRQMLPGIIEAYFLFEPRA</sequence>
<gene>
    <name evidence="1" type="ORF">US29_C0022G0002</name>
</gene>
<evidence type="ECO:0000313" key="1">
    <source>
        <dbReference type="EMBL" id="KKQ16542.1"/>
    </source>
</evidence>
<dbReference type="EMBL" id="LBSK01000022">
    <property type="protein sequence ID" value="KKQ16542.1"/>
    <property type="molecule type" value="Genomic_DNA"/>
</dbReference>
<evidence type="ECO:0000313" key="2">
    <source>
        <dbReference type="Proteomes" id="UP000033886"/>
    </source>
</evidence>
<comment type="caution">
    <text evidence="1">The sequence shown here is derived from an EMBL/GenBank/DDBJ whole genome shotgun (WGS) entry which is preliminary data.</text>
</comment>
<dbReference type="Proteomes" id="UP000033886">
    <property type="component" value="Unassembled WGS sequence"/>
</dbReference>